<evidence type="ECO:0000313" key="1">
    <source>
        <dbReference type="EMBL" id="BBH86595.1"/>
    </source>
</evidence>
<dbReference type="AlphaFoldDB" id="A0A455SKB4"/>
<proteinExistence type="predicted"/>
<dbReference type="EMBL" id="AP019376">
    <property type="protein sequence ID" value="BBH86595.1"/>
    <property type="molecule type" value="Genomic_DNA"/>
</dbReference>
<accession>A0A455SKB4</accession>
<reference evidence="1" key="1">
    <citation type="submission" date="2018-12" db="EMBL/GenBank/DDBJ databases">
        <title>Novel natural products biosynthetic potential of the class Ktedonobacteria.</title>
        <authorList>
            <person name="Zheng Y."/>
            <person name="Saitou A."/>
            <person name="Wang C.M."/>
            <person name="Toyoda A."/>
            <person name="Minakuchi Y."/>
            <person name="Sekiguchi Y."/>
            <person name="Ueda K."/>
            <person name="Takano H."/>
            <person name="Sakai Y."/>
            <person name="Yokota A."/>
            <person name="Yabe S."/>
        </authorList>
    </citation>
    <scope>NUCLEOTIDE SEQUENCE</scope>
    <source>
        <strain evidence="1">COM3</strain>
    </source>
</reference>
<organism evidence="1">
    <name type="scientific">Thermosporothrix sp. COM3</name>
    <dbReference type="NCBI Taxonomy" id="2490863"/>
    <lineage>
        <taxon>Bacteria</taxon>
        <taxon>Bacillati</taxon>
        <taxon>Chloroflexota</taxon>
        <taxon>Ktedonobacteria</taxon>
        <taxon>Ktedonobacterales</taxon>
        <taxon>Thermosporotrichaceae</taxon>
        <taxon>Thermosporothrix</taxon>
    </lineage>
</organism>
<protein>
    <submittedName>
        <fullName evidence="1">Uncharacterized protein</fullName>
    </submittedName>
</protein>
<gene>
    <name evidence="1" type="ORF">KTC_13460</name>
</gene>
<sequence>MVRYLASQAALQFRQCSHIIEYVILFAKWRSFSDNIWRHPCQMGTRMPAFLDVPEKKKGAPTEPRLLIKLF</sequence>
<name>A0A455SKB4_9CHLR</name>